<reference evidence="2 3" key="1">
    <citation type="submission" date="2021-12" db="EMBL/GenBank/DDBJ databases">
        <title>Genome sequence of Kibdelosporangium philippinense ATCC 49844.</title>
        <authorList>
            <person name="Fedorov E.A."/>
            <person name="Omeragic M."/>
            <person name="Shalygina K.F."/>
            <person name="Maclea K.S."/>
        </authorList>
    </citation>
    <scope>NUCLEOTIDE SEQUENCE [LARGE SCALE GENOMIC DNA]</scope>
    <source>
        <strain evidence="2 3">ATCC 49844</strain>
    </source>
</reference>
<dbReference type="RefSeq" id="WP_233731603.1">
    <property type="nucleotide sequence ID" value="NZ_JAJVCN010000004.1"/>
</dbReference>
<comment type="caution">
    <text evidence="2">The sequence shown here is derived from an EMBL/GenBank/DDBJ whole genome shotgun (WGS) entry which is preliminary data.</text>
</comment>
<gene>
    <name evidence="2" type="ORF">LWC34_46215</name>
</gene>
<proteinExistence type="predicted"/>
<sequence>MRFLATVGVAALLLASGGTAEAADETNSWRSVVTDLCLDGTFDKQLKVSIATQAPCNPDNWFQQWTQRDLGNGYWMLESVYQCLRNADGVHAEPPPADRVVQLVPCDPANERLWWSLVPRGNEWTWRPKVPRIIGGSQLCLSAMSPSDTGRMTTTYCDPPDTNRVSWRKV</sequence>
<feature type="chain" id="PRO_5046112517" evidence="1">
    <location>
        <begin position="23"/>
        <end position="170"/>
    </location>
</feature>
<dbReference type="InterPro" id="IPR035992">
    <property type="entry name" value="Ricin_B-like_lectins"/>
</dbReference>
<dbReference type="PROSITE" id="PS50231">
    <property type="entry name" value="RICIN_B_LECTIN"/>
    <property type="match status" value="1"/>
</dbReference>
<evidence type="ECO:0000313" key="2">
    <source>
        <dbReference type="EMBL" id="MCE7010150.1"/>
    </source>
</evidence>
<keyword evidence="3" id="KW-1185">Reference proteome</keyword>
<dbReference type="Gene3D" id="2.80.10.50">
    <property type="match status" value="1"/>
</dbReference>
<dbReference type="EMBL" id="JAJVCN010000004">
    <property type="protein sequence ID" value="MCE7010150.1"/>
    <property type="molecule type" value="Genomic_DNA"/>
</dbReference>
<evidence type="ECO:0000313" key="3">
    <source>
        <dbReference type="Proteomes" id="UP001521150"/>
    </source>
</evidence>
<accession>A0ABS8ZT31</accession>
<protein>
    <submittedName>
        <fullName evidence="2">RICIN domain-containing protein</fullName>
    </submittedName>
</protein>
<organism evidence="2 3">
    <name type="scientific">Kibdelosporangium philippinense</name>
    <dbReference type="NCBI Taxonomy" id="211113"/>
    <lineage>
        <taxon>Bacteria</taxon>
        <taxon>Bacillati</taxon>
        <taxon>Actinomycetota</taxon>
        <taxon>Actinomycetes</taxon>
        <taxon>Pseudonocardiales</taxon>
        <taxon>Pseudonocardiaceae</taxon>
        <taxon>Kibdelosporangium</taxon>
    </lineage>
</organism>
<keyword evidence="1" id="KW-0732">Signal</keyword>
<evidence type="ECO:0000256" key="1">
    <source>
        <dbReference type="SAM" id="SignalP"/>
    </source>
</evidence>
<dbReference type="Proteomes" id="UP001521150">
    <property type="component" value="Unassembled WGS sequence"/>
</dbReference>
<dbReference type="SUPFAM" id="SSF50370">
    <property type="entry name" value="Ricin B-like lectins"/>
    <property type="match status" value="1"/>
</dbReference>
<name>A0ABS8ZT31_9PSEU</name>
<feature type="signal peptide" evidence="1">
    <location>
        <begin position="1"/>
        <end position="22"/>
    </location>
</feature>